<dbReference type="Proteomes" id="UP000594261">
    <property type="component" value="Chromosome 9"/>
</dbReference>
<sequence>MLGKNQKKKKDEVIQILENCGFDARIGVSVLVERSLLTVDDEECFGMHNLLSEMGQKIIHFESGGKLGKQSRLWLVEDLLHVLENDMATEAIQAIVVGYKENDFNFEEFPKVLSSKMSNLRLMIIEETDYYYDRGDLAVPNNQRQLFVPNQLRHLSWDYCPLKCLSSTKKLVQLDLKYSRIEYLWEGVMRLVNLKFINLWCSKNLIKTPDFSSVPMLEELDLYGCNSLVEIHPSIGQLSKLRRLCLEGCKSLTDLPCIQLSFWSQPLSQWLPYDERRSPKEFTILFHFLQGLLCRKTVYGTSSKGKEDGSIIEFQIIMPSCLTKIVENSISIELPSNWYNSKCIGLALLGSVSLISTYAISFREVAVGKMPQNHCAFELVTTQINVKVDTGTLFNNYLLYLSRDEWFATVGNGECSQIRVIFNCHKLDAEFEASLVYEKDVDEFNQTNVQCLIARFGDVSIYKLIVGDDDEDDDGDDDDDDDDDDEDERYKFYEIL</sequence>
<dbReference type="PANTHER" id="PTHR11017:SF573">
    <property type="entry name" value="ADP-RIBOSYL CYCLASE_CYCLIC ADP-RIBOSE HYDROLASE"/>
    <property type="match status" value="1"/>
</dbReference>
<dbReference type="AlphaFoldDB" id="A0A7N2MGJ3"/>
<accession>A0A7N2MGJ3</accession>
<dbReference type="SUPFAM" id="SSF52058">
    <property type="entry name" value="L domain-like"/>
    <property type="match status" value="1"/>
</dbReference>
<dbReference type="Gramene" id="QL09p003588:mrna">
    <property type="protein sequence ID" value="QL09p003588:mrna"/>
    <property type="gene ID" value="QL09p003588"/>
</dbReference>
<protein>
    <recommendedName>
        <fullName evidence="3">Disease resistance protein Roq1-like winged-helix domain-containing protein</fullName>
    </recommendedName>
</protein>
<dbReference type="InParanoid" id="A0A7N2MGJ3"/>
<keyword evidence="5" id="KW-1185">Reference proteome</keyword>
<dbReference type="PANTHER" id="PTHR11017">
    <property type="entry name" value="LEUCINE-RICH REPEAT-CONTAINING PROTEIN"/>
    <property type="match status" value="1"/>
</dbReference>
<reference evidence="4 5" key="1">
    <citation type="journal article" date="2016" name="G3 (Bethesda)">
        <title>First Draft Assembly and Annotation of the Genome of a California Endemic Oak Quercus lobata Nee (Fagaceae).</title>
        <authorList>
            <person name="Sork V.L."/>
            <person name="Fitz-Gibbon S.T."/>
            <person name="Puiu D."/>
            <person name="Crepeau M."/>
            <person name="Gugger P.F."/>
            <person name="Sherman R."/>
            <person name="Stevens K."/>
            <person name="Langley C.H."/>
            <person name="Pellegrini M."/>
            <person name="Salzberg S.L."/>
        </authorList>
    </citation>
    <scope>NUCLEOTIDE SEQUENCE [LARGE SCALE GENOMIC DNA]</scope>
    <source>
        <strain evidence="4 5">cv. SW786</strain>
    </source>
</reference>
<keyword evidence="1" id="KW-0677">Repeat</keyword>
<dbReference type="Pfam" id="PF23282">
    <property type="entry name" value="WHD_ROQ1"/>
    <property type="match status" value="1"/>
</dbReference>
<dbReference type="InterPro" id="IPR032675">
    <property type="entry name" value="LRR_dom_sf"/>
</dbReference>
<feature type="region of interest" description="Disordered" evidence="2">
    <location>
        <begin position="467"/>
        <end position="486"/>
    </location>
</feature>
<dbReference type="InterPro" id="IPR044974">
    <property type="entry name" value="Disease_R_plants"/>
</dbReference>
<name>A0A7N2MGJ3_QUELO</name>
<feature type="domain" description="Disease resistance protein Roq1-like winged-helix" evidence="3">
    <location>
        <begin position="11"/>
        <end position="60"/>
    </location>
</feature>
<dbReference type="EMBL" id="LRBV02000009">
    <property type="status" value="NOT_ANNOTATED_CDS"/>
    <property type="molecule type" value="Genomic_DNA"/>
</dbReference>
<organism evidence="4 5">
    <name type="scientific">Quercus lobata</name>
    <name type="common">Valley oak</name>
    <dbReference type="NCBI Taxonomy" id="97700"/>
    <lineage>
        <taxon>Eukaryota</taxon>
        <taxon>Viridiplantae</taxon>
        <taxon>Streptophyta</taxon>
        <taxon>Embryophyta</taxon>
        <taxon>Tracheophyta</taxon>
        <taxon>Spermatophyta</taxon>
        <taxon>Magnoliopsida</taxon>
        <taxon>eudicotyledons</taxon>
        <taxon>Gunneridae</taxon>
        <taxon>Pentapetalae</taxon>
        <taxon>rosids</taxon>
        <taxon>fabids</taxon>
        <taxon>Fagales</taxon>
        <taxon>Fagaceae</taxon>
        <taxon>Quercus</taxon>
    </lineage>
</organism>
<evidence type="ECO:0000256" key="2">
    <source>
        <dbReference type="SAM" id="MobiDB-lite"/>
    </source>
</evidence>
<dbReference type="InterPro" id="IPR058192">
    <property type="entry name" value="WHD_ROQ1-like"/>
</dbReference>
<evidence type="ECO:0000313" key="5">
    <source>
        <dbReference type="Proteomes" id="UP000594261"/>
    </source>
</evidence>
<evidence type="ECO:0000256" key="1">
    <source>
        <dbReference type="ARBA" id="ARBA00022737"/>
    </source>
</evidence>
<dbReference type="EnsemblPlants" id="QL09p003588:mrna">
    <property type="protein sequence ID" value="QL09p003588:mrna"/>
    <property type="gene ID" value="QL09p003588"/>
</dbReference>
<evidence type="ECO:0000259" key="3">
    <source>
        <dbReference type="Pfam" id="PF23282"/>
    </source>
</evidence>
<reference evidence="4" key="2">
    <citation type="submission" date="2021-01" db="UniProtKB">
        <authorList>
            <consortium name="EnsemblPlants"/>
        </authorList>
    </citation>
    <scope>IDENTIFICATION</scope>
</reference>
<dbReference type="GO" id="GO:0006952">
    <property type="term" value="P:defense response"/>
    <property type="evidence" value="ECO:0007669"/>
    <property type="project" value="InterPro"/>
</dbReference>
<proteinExistence type="predicted"/>
<evidence type="ECO:0000313" key="4">
    <source>
        <dbReference type="EnsemblPlants" id="QL09p003588:mrna"/>
    </source>
</evidence>
<dbReference type="Gene3D" id="3.80.10.10">
    <property type="entry name" value="Ribonuclease Inhibitor"/>
    <property type="match status" value="1"/>
</dbReference>